<dbReference type="Proteomes" id="UP000266091">
    <property type="component" value="Unassembled WGS sequence"/>
</dbReference>
<gene>
    <name evidence="6" type="ORF">MESMUL_18370</name>
</gene>
<dbReference type="SUPFAM" id="SSF46785">
    <property type="entry name" value="Winged helix' DNA-binding domain"/>
    <property type="match status" value="1"/>
</dbReference>
<dbReference type="InterPro" id="IPR036390">
    <property type="entry name" value="WH_DNA-bd_sf"/>
</dbReference>
<dbReference type="Gene3D" id="1.10.10.10">
    <property type="entry name" value="Winged helix-like DNA-binding domain superfamily/Winged helix DNA-binding domain"/>
    <property type="match status" value="1"/>
</dbReference>
<dbReference type="InterPro" id="IPR058163">
    <property type="entry name" value="LysR-type_TF_proteobact-type"/>
</dbReference>
<dbReference type="Pfam" id="PF00126">
    <property type="entry name" value="HTH_1"/>
    <property type="match status" value="1"/>
</dbReference>
<dbReference type="AlphaFoldDB" id="A0A388SFM5"/>
<keyword evidence="7" id="KW-1185">Reference proteome</keyword>
<dbReference type="InterPro" id="IPR036388">
    <property type="entry name" value="WH-like_DNA-bd_sf"/>
</dbReference>
<evidence type="ECO:0000313" key="6">
    <source>
        <dbReference type="EMBL" id="GBO94483.1"/>
    </source>
</evidence>
<comment type="caution">
    <text evidence="6">The sequence shown here is derived from an EMBL/GenBank/DDBJ whole genome shotgun (WGS) entry which is preliminary data.</text>
</comment>
<dbReference type="SUPFAM" id="SSF53850">
    <property type="entry name" value="Periplasmic binding protein-like II"/>
    <property type="match status" value="1"/>
</dbReference>
<accession>A0A388SFM5</accession>
<dbReference type="GO" id="GO:0003700">
    <property type="term" value="F:DNA-binding transcription factor activity"/>
    <property type="evidence" value="ECO:0007669"/>
    <property type="project" value="InterPro"/>
</dbReference>
<comment type="similarity">
    <text evidence="1">Belongs to the LysR transcriptional regulatory family.</text>
</comment>
<dbReference type="EMBL" id="BGZJ01000002">
    <property type="protein sequence ID" value="GBO94483.1"/>
    <property type="molecule type" value="Genomic_DNA"/>
</dbReference>
<evidence type="ECO:0000256" key="4">
    <source>
        <dbReference type="ARBA" id="ARBA00023163"/>
    </source>
</evidence>
<dbReference type="PROSITE" id="PS50931">
    <property type="entry name" value="HTH_LYSR"/>
    <property type="match status" value="1"/>
</dbReference>
<evidence type="ECO:0000313" key="7">
    <source>
        <dbReference type="Proteomes" id="UP000266091"/>
    </source>
</evidence>
<dbReference type="GO" id="GO:0006351">
    <property type="term" value="P:DNA-templated transcription"/>
    <property type="evidence" value="ECO:0007669"/>
    <property type="project" value="TreeGrafter"/>
</dbReference>
<dbReference type="InterPro" id="IPR005119">
    <property type="entry name" value="LysR_subst-bd"/>
</dbReference>
<evidence type="ECO:0000256" key="1">
    <source>
        <dbReference type="ARBA" id="ARBA00009437"/>
    </source>
</evidence>
<evidence type="ECO:0000259" key="5">
    <source>
        <dbReference type="PROSITE" id="PS50931"/>
    </source>
</evidence>
<dbReference type="InterPro" id="IPR000847">
    <property type="entry name" value="LysR_HTH_N"/>
</dbReference>
<keyword evidence="2" id="KW-0805">Transcription regulation</keyword>
<feature type="domain" description="HTH lysR-type" evidence="5">
    <location>
        <begin position="5"/>
        <end position="62"/>
    </location>
</feature>
<keyword evidence="3" id="KW-0238">DNA-binding</keyword>
<dbReference type="PANTHER" id="PTHR30537:SF3">
    <property type="entry name" value="TRANSCRIPTIONAL REGULATORY PROTEIN"/>
    <property type="match status" value="1"/>
</dbReference>
<evidence type="ECO:0000256" key="2">
    <source>
        <dbReference type="ARBA" id="ARBA00023015"/>
    </source>
</evidence>
<organism evidence="6 7">
    <name type="scientific">Mesosutterella multiformis</name>
    <dbReference type="NCBI Taxonomy" id="2259133"/>
    <lineage>
        <taxon>Bacteria</taxon>
        <taxon>Pseudomonadati</taxon>
        <taxon>Pseudomonadota</taxon>
        <taxon>Betaproteobacteria</taxon>
        <taxon>Burkholderiales</taxon>
        <taxon>Sutterellaceae</taxon>
        <taxon>Mesosutterella</taxon>
    </lineage>
</organism>
<reference evidence="6 7" key="1">
    <citation type="journal article" date="2018" name="Int. J. Syst. Evol. Microbiol.">
        <title>Mesosutterella multiformis gen. nov., sp. nov., a member of the family Sutterellaceae and Sutterella megalosphaeroides sp. nov., isolated from human faeces.</title>
        <authorList>
            <person name="Sakamoto M."/>
            <person name="Ikeyama N."/>
            <person name="Kunihiro T."/>
            <person name="Iino T."/>
            <person name="Yuki M."/>
            <person name="Ohkuma M."/>
        </authorList>
    </citation>
    <scope>NUCLEOTIDE SEQUENCE [LARGE SCALE GENOMIC DNA]</scope>
    <source>
        <strain evidence="6 7">4NBBH2</strain>
    </source>
</reference>
<dbReference type="GO" id="GO:0043565">
    <property type="term" value="F:sequence-specific DNA binding"/>
    <property type="evidence" value="ECO:0007669"/>
    <property type="project" value="TreeGrafter"/>
</dbReference>
<name>A0A388SFM5_9BURK</name>
<protein>
    <submittedName>
        <fullName evidence="6">Transcriptional regulator</fullName>
    </submittedName>
</protein>
<evidence type="ECO:0000256" key="3">
    <source>
        <dbReference type="ARBA" id="ARBA00023125"/>
    </source>
</evidence>
<dbReference type="PANTHER" id="PTHR30537">
    <property type="entry name" value="HTH-TYPE TRANSCRIPTIONAL REGULATOR"/>
    <property type="match status" value="1"/>
</dbReference>
<sequence length="318" mass="36500">MKKTQNLENLHVFCEIVRTGSVKAASDALNTETSNAFRTVRQLEDELGVALFDREKRPMQLTSYGTQFYRYSSKILKLHHQMLEELKDDTDAMAGRITVCSTAGFRQQFLTPSLVEFQMDHPNIVIDLREMNSGVSDVLNSATESGNDVVLMYKPQEALPPGMEVRECGVMPFIACASPLYIKRFGEPARPAECKNHRGILLNLPNRKTVTYLTKDGVQERISWRRTMTFNSQINGRDAMLMGAGIIPDLAFYFAIQGIKEGQIVPVMPGWTRPPRISCLFATEDAYRKKRVRYFLDWLEVRFRKMLEHTNREYQWVA</sequence>
<keyword evidence="4" id="KW-0804">Transcription</keyword>
<dbReference type="Gene3D" id="3.40.190.10">
    <property type="entry name" value="Periplasmic binding protein-like II"/>
    <property type="match status" value="2"/>
</dbReference>
<dbReference type="OrthoDB" id="5671700at2"/>
<proteinExistence type="inferred from homology"/>
<dbReference type="RefSeq" id="WP_116270739.1">
    <property type="nucleotide sequence ID" value="NZ_BGZJ01000002.1"/>
</dbReference>
<dbReference type="Pfam" id="PF03466">
    <property type="entry name" value="LysR_substrate"/>
    <property type="match status" value="1"/>
</dbReference>